<keyword evidence="3" id="KW-0521">NADP</keyword>
<dbReference type="InterPro" id="IPR020946">
    <property type="entry name" value="Flavin_mOase-like"/>
</dbReference>
<dbReference type="SUPFAM" id="SSF51905">
    <property type="entry name" value="FAD/NAD(P)-binding domain"/>
    <property type="match status" value="3"/>
</dbReference>
<dbReference type="InterPro" id="IPR050775">
    <property type="entry name" value="FAD-binding_Monooxygenases"/>
</dbReference>
<feature type="domain" description="Metallo-beta-lactamase" evidence="5">
    <location>
        <begin position="48"/>
        <end position="287"/>
    </location>
</feature>
<evidence type="ECO:0000256" key="2">
    <source>
        <dbReference type="ARBA" id="ARBA00022827"/>
    </source>
</evidence>
<evidence type="ECO:0000259" key="5">
    <source>
        <dbReference type="SMART" id="SM00849"/>
    </source>
</evidence>
<organism evidence="6 7">
    <name type="scientific">Aspergillus arachidicola</name>
    <dbReference type="NCBI Taxonomy" id="656916"/>
    <lineage>
        <taxon>Eukaryota</taxon>
        <taxon>Fungi</taxon>
        <taxon>Dikarya</taxon>
        <taxon>Ascomycota</taxon>
        <taxon>Pezizomycotina</taxon>
        <taxon>Eurotiomycetes</taxon>
        <taxon>Eurotiomycetidae</taxon>
        <taxon>Eurotiales</taxon>
        <taxon>Aspergillaceae</taxon>
        <taxon>Aspergillus</taxon>
        <taxon>Aspergillus subgen. Circumdati</taxon>
    </lineage>
</organism>
<dbReference type="InterPro" id="IPR036866">
    <property type="entry name" value="RibonucZ/Hydroxyglut_hydro"/>
</dbReference>
<dbReference type="Proteomes" id="UP000231358">
    <property type="component" value="Unassembled WGS sequence"/>
</dbReference>
<reference evidence="6 7" key="1">
    <citation type="submission" date="2017-05" db="EMBL/GenBank/DDBJ databases">
        <title>Genome sequence for an aflatoxigenic pathogen of Argentinian peanut, Aspergillus arachidicola.</title>
        <authorList>
            <person name="Moore G."/>
            <person name="Beltz S.B."/>
            <person name="Mack B.M."/>
        </authorList>
    </citation>
    <scope>NUCLEOTIDE SEQUENCE [LARGE SCALE GENOMIC DNA]</scope>
    <source>
        <strain evidence="6 7">CBS 117610</strain>
    </source>
</reference>
<dbReference type="Pfam" id="PF00753">
    <property type="entry name" value="Lactamase_B"/>
    <property type="match status" value="1"/>
</dbReference>
<gene>
    <name evidence="6" type="ORF">AARAC_001474</name>
</gene>
<dbReference type="Gene3D" id="3.60.15.10">
    <property type="entry name" value="Ribonuclease Z/Hydroxyacylglutathione hydrolase-like"/>
    <property type="match status" value="1"/>
</dbReference>
<proteinExistence type="predicted"/>
<evidence type="ECO:0000313" key="6">
    <source>
        <dbReference type="EMBL" id="PIG79645.1"/>
    </source>
</evidence>
<dbReference type="InterPro" id="IPR001279">
    <property type="entry name" value="Metallo-B-lactamas"/>
</dbReference>
<keyword evidence="6" id="KW-0503">Monooxygenase</keyword>
<dbReference type="InterPro" id="IPR036188">
    <property type="entry name" value="FAD/NAD-bd_sf"/>
</dbReference>
<accession>A0A2G7FH72</accession>
<name>A0A2G7FH72_9EURO</name>
<keyword evidence="2" id="KW-0274">FAD</keyword>
<comment type="caution">
    <text evidence="6">The sequence shown here is derived from an EMBL/GenBank/DDBJ whole genome shotgun (WGS) entry which is preliminary data.</text>
</comment>
<protein>
    <submittedName>
        <fullName evidence="6">Monooxygenase</fullName>
    </submittedName>
</protein>
<dbReference type="GO" id="GO:0050661">
    <property type="term" value="F:NADP binding"/>
    <property type="evidence" value="ECO:0007669"/>
    <property type="project" value="InterPro"/>
</dbReference>
<dbReference type="SMART" id="SM00849">
    <property type="entry name" value="Lactamase_B"/>
    <property type="match status" value="1"/>
</dbReference>
<evidence type="ECO:0000256" key="1">
    <source>
        <dbReference type="ARBA" id="ARBA00022630"/>
    </source>
</evidence>
<keyword evidence="7" id="KW-1185">Reference proteome</keyword>
<sequence>MAQDRLVEIPSGASITVKLINPVNFGPSHIKRFMTPQVPGLDTFARNPAFSFLIEHSSGRKLVFDLGIRKDWENYAPKIAEYIPTTGYTIEVTQNVADILAEHGVSPKDVEAVIWSHWHWDHIGNPSTFPPSTDLIVGPGFKDAMLPGYPANPDSPIRESDYANRTLRELPFTGPNTLRIGQFPAYDYFGDGSFYLLDSPGHAIGHLCGLARTTKDPDTFILMGGDIAHYTGIFRPSKHLPLPDSIQPHPILPSCEAAFCPGSAWEELQSSRRRKVTDSLFEPTFGHDIPLAIHTIGKLQEIDCNEDVLVIIAHDFAVRDGVEHFPAALNDWKEKGWGRKLRNDHLDYDVLIIGAGLSGIYTLHQMNTFGLRAKVLEAASGPGGTWFWNRYPGARFDSESYSYGFSWSQEVLDEWSWSEHFAAQPETLRYCEFLVDKFNLRPGMQFNTRVKAAHYQEDTKSWLLTDERGQRYSSRWLVTCMGILNEYTLPNIPGVHDFAGQAIHTARWPHTPVSFEGKRVGIIGTGATGIQTIQEVAKTAGHLTVFQRTPNWSAPLNNGPITTEEMEEIRKQYPEIFKKCKESYSCFIHKSNPASVFSVSEEERERFWNELYERRGFEKWLSNYYDINTDKSANALYSEFIADKIRERVKDPKTAELLIPSLECHGFGTKRVPLESGYFESFNLPNVSLVDVKSDPIERITASGIKTRDNAYDLDMLIYATGFDAVTGAFTAIDFQGVGGMKLSKRWSEGPRTFLGLFVESFPNMLMVMGPHQMFGNFPRSIEYASHWVAEFIRWVSEQGVSSAECTREKVEEWTEHVHACAEGLLANEVDSWMTGVNKNLAHKQKRIIARYNGPAPGYRARADDVAARGFEDLIIT</sequence>
<evidence type="ECO:0000256" key="4">
    <source>
        <dbReference type="ARBA" id="ARBA00023002"/>
    </source>
</evidence>
<dbReference type="GO" id="GO:0050660">
    <property type="term" value="F:flavin adenine dinucleotide binding"/>
    <property type="evidence" value="ECO:0007669"/>
    <property type="project" value="InterPro"/>
</dbReference>
<dbReference type="GO" id="GO:0004499">
    <property type="term" value="F:N,N-dimethylaniline monooxygenase activity"/>
    <property type="evidence" value="ECO:0007669"/>
    <property type="project" value="InterPro"/>
</dbReference>
<dbReference type="EMBL" id="NEXV01000673">
    <property type="protein sequence ID" value="PIG79645.1"/>
    <property type="molecule type" value="Genomic_DNA"/>
</dbReference>
<dbReference type="PANTHER" id="PTHR43098">
    <property type="entry name" value="L-ORNITHINE N(5)-MONOOXYGENASE-RELATED"/>
    <property type="match status" value="1"/>
</dbReference>
<dbReference type="AlphaFoldDB" id="A0A2G7FH72"/>
<evidence type="ECO:0000256" key="3">
    <source>
        <dbReference type="ARBA" id="ARBA00022857"/>
    </source>
</evidence>
<keyword evidence="4" id="KW-0560">Oxidoreductase</keyword>
<keyword evidence="1" id="KW-0285">Flavoprotein</keyword>
<dbReference type="Gene3D" id="3.50.50.60">
    <property type="entry name" value="FAD/NAD(P)-binding domain"/>
    <property type="match status" value="2"/>
</dbReference>
<dbReference type="PANTHER" id="PTHR43098:SF5">
    <property type="entry name" value="DUAL-FUNCTIONAL MONOOXYGENASE_METHYLTRANSFERASE PSOF"/>
    <property type="match status" value="1"/>
</dbReference>
<dbReference type="CDD" id="cd07730">
    <property type="entry name" value="metallo-hydrolase-like_MBL-fold"/>
    <property type="match status" value="1"/>
</dbReference>
<dbReference type="Pfam" id="PF00743">
    <property type="entry name" value="FMO-like"/>
    <property type="match status" value="1"/>
</dbReference>
<evidence type="ECO:0000313" key="7">
    <source>
        <dbReference type="Proteomes" id="UP000231358"/>
    </source>
</evidence>
<dbReference type="SUPFAM" id="SSF56281">
    <property type="entry name" value="Metallo-hydrolase/oxidoreductase"/>
    <property type="match status" value="1"/>
</dbReference>